<evidence type="ECO:0000256" key="1">
    <source>
        <dbReference type="ARBA" id="ARBA00008710"/>
    </source>
</evidence>
<keyword evidence="4" id="KW-1185">Reference proteome</keyword>
<dbReference type="PANTHER" id="PTHR39428:SF1">
    <property type="entry name" value="F420H(2)-DEPENDENT QUINONE REDUCTASE RV1261C"/>
    <property type="match status" value="1"/>
</dbReference>
<evidence type="ECO:0000256" key="2">
    <source>
        <dbReference type="ARBA" id="ARBA00049106"/>
    </source>
</evidence>
<comment type="similarity">
    <text evidence="1">Belongs to the F420H(2)-dependent quinone reductase family.</text>
</comment>
<dbReference type="EMBL" id="JBFAKC010000006">
    <property type="protein sequence ID" value="MEV0709159.1"/>
    <property type="molecule type" value="Genomic_DNA"/>
</dbReference>
<organism evidence="3 4">
    <name type="scientific">Nocardia aurea</name>
    <dbReference type="NCBI Taxonomy" id="2144174"/>
    <lineage>
        <taxon>Bacteria</taxon>
        <taxon>Bacillati</taxon>
        <taxon>Actinomycetota</taxon>
        <taxon>Actinomycetes</taxon>
        <taxon>Mycobacteriales</taxon>
        <taxon>Nocardiaceae</taxon>
        <taxon>Nocardia</taxon>
    </lineage>
</organism>
<dbReference type="InterPro" id="IPR012349">
    <property type="entry name" value="Split_barrel_FMN-bd"/>
</dbReference>
<dbReference type="RefSeq" id="WP_357784450.1">
    <property type="nucleotide sequence ID" value="NZ_JBFAKC010000006.1"/>
</dbReference>
<evidence type="ECO:0000313" key="3">
    <source>
        <dbReference type="EMBL" id="MEV0709159.1"/>
    </source>
</evidence>
<dbReference type="Gene3D" id="2.30.110.10">
    <property type="entry name" value="Electron Transport, Fmn-binding Protein, Chain A"/>
    <property type="match status" value="1"/>
</dbReference>
<dbReference type="Proteomes" id="UP001551695">
    <property type="component" value="Unassembled WGS sequence"/>
</dbReference>
<comment type="catalytic activity">
    <reaction evidence="2">
        <text>oxidized coenzyme F420-(gamma-L-Glu)(n) + a quinol + H(+) = reduced coenzyme F420-(gamma-L-Glu)(n) + a quinone</text>
        <dbReference type="Rhea" id="RHEA:39663"/>
        <dbReference type="Rhea" id="RHEA-COMP:12939"/>
        <dbReference type="Rhea" id="RHEA-COMP:14378"/>
        <dbReference type="ChEBI" id="CHEBI:15378"/>
        <dbReference type="ChEBI" id="CHEBI:24646"/>
        <dbReference type="ChEBI" id="CHEBI:132124"/>
        <dbReference type="ChEBI" id="CHEBI:133980"/>
        <dbReference type="ChEBI" id="CHEBI:139511"/>
    </reaction>
</comment>
<sequence>MTEKAQKSNALSLWFQRKMNVRTNRRIRRKPGKVMGMDMFILHTVGKRTGQPRQAPLSWFGDGDGSWLIVASGGGAVHPDWYVNLRAHPDSVAIEFHGRDAVPVTPQVLEGADRERAWQRITSAQPRYAKYQRKAKREYPVVLLSAR</sequence>
<name>A0ABV3FUR1_9NOCA</name>
<dbReference type="PANTHER" id="PTHR39428">
    <property type="entry name" value="F420H(2)-DEPENDENT QUINONE REDUCTASE RV1261C"/>
    <property type="match status" value="1"/>
</dbReference>
<gene>
    <name evidence="3" type="ORF">AB0I48_16490</name>
</gene>
<dbReference type="NCBIfam" id="TIGR00026">
    <property type="entry name" value="hi_GC_TIGR00026"/>
    <property type="match status" value="1"/>
</dbReference>
<dbReference type="InterPro" id="IPR004378">
    <property type="entry name" value="F420H2_quin_Rdtase"/>
</dbReference>
<reference evidence="3 4" key="1">
    <citation type="submission" date="2024-06" db="EMBL/GenBank/DDBJ databases">
        <title>The Natural Products Discovery Center: Release of the First 8490 Sequenced Strains for Exploring Actinobacteria Biosynthetic Diversity.</title>
        <authorList>
            <person name="Kalkreuter E."/>
            <person name="Kautsar S.A."/>
            <person name="Yang D."/>
            <person name="Bader C.D."/>
            <person name="Teijaro C.N."/>
            <person name="Fluegel L."/>
            <person name="Davis C.M."/>
            <person name="Simpson J.R."/>
            <person name="Lauterbach L."/>
            <person name="Steele A.D."/>
            <person name="Gui C."/>
            <person name="Meng S."/>
            <person name="Li G."/>
            <person name="Viehrig K."/>
            <person name="Ye F."/>
            <person name="Su P."/>
            <person name="Kiefer A.F."/>
            <person name="Nichols A."/>
            <person name="Cepeda A.J."/>
            <person name="Yan W."/>
            <person name="Fan B."/>
            <person name="Jiang Y."/>
            <person name="Adhikari A."/>
            <person name="Zheng C.-J."/>
            <person name="Schuster L."/>
            <person name="Cowan T.M."/>
            <person name="Smanski M.J."/>
            <person name="Chevrette M.G."/>
            <person name="De Carvalho L.P.S."/>
            <person name="Shen B."/>
        </authorList>
    </citation>
    <scope>NUCLEOTIDE SEQUENCE [LARGE SCALE GENOMIC DNA]</scope>
    <source>
        <strain evidence="3 4">NPDC050403</strain>
    </source>
</reference>
<protein>
    <submittedName>
        <fullName evidence="3">Nitroreductase family deazaflavin-dependent oxidoreductase</fullName>
    </submittedName>
</protein>
<evidence type="ECO:0000313" key="4">
    <source>
        <dbReference type="Proteomes" id="UP001551695"/>
    </source>
</evidence>
<comment type="caution">
    <text evidence="3">The sequence shown here is derived from an EMBL/GenBank/DDBJ whole genome shotgun (WGS) entry which is preliminary data.</text>
</comment>
<dbReference type="Pfam" id="PF04075">
    <property type="entry name" value="F420H2_quin_red"/>
    <property type="match status" value="1"/>
</dbReference>
<proteinExistence type="inferred from homology"/>
<accession>A0ABV3FUR1</accession>